<evidence type="ECO:0000313" key="1">
    <source>
        <dbReference type="EMBL" id="TKV95114.1"/>
    </source>
</evidence>
<dbReference type="Gramene" id="TKV95114">
    <property type="protein sequence ID" value="TKV95114"/>
    <property type="gene ID" value="SEVIR_9G339850v2"/>
</dbReference>
<evidence type="ECO:0000313" key="2">
    <source>
        <dbReference type="Proteomes" id="UP000298652"/>
    </source>
</evidence>
<dbReference type="EMBL" id="CM016560">
    <property type="protein sequence ID" value="TKV95114.1"/>
    <property type="molecule type" value="Genomic_DNA"/>
</dbReference>
<organism evidence="1 2">
    <name type="scientific">Setaria viridis</name>
    <name type="common">Green bristlegrass</name>
    <name type="synonym">Setaria italica subsp. viridis</name>
    <dbReference type="NCBI Taxonomy" id="4556"/>
    <lineage>
        <taxon>Eukaryota</taxon>
        <taxon>Viridiplantae</taxon>
        <taxon>Streptophyta</taxon>
        <taxon>Embryophyta</taxon>
        <taxon>Tracheophyta</taxon>
        <taxon>Spermatophyta</taxon>
        <taxon>Magnoliopsida</taxon>
        <taxon>Liliopsida</taxon>
        <taxon>Poales</taxon>
        <taxon>Poaceae</taxon>
        <taxon>PACMAD clade</taxon>
        <taxon>Panicoideae</taxon>
        <taxon>Panicodae</taxon>
        <taxon>Paniceae</taxon>
        <taxon>Cenchrinae</taxon>
        <taxon>Setaria</taxon>
    </lineage>
</organism>
<protein>
    <submittedName>
        <fullName evidence="1">Uncharacterized protein</fullName>
    </submittedName>
</protein>
<accession>A0A4U6T339</accession>
<dbReference type="AlphaFoldDB" id="A0A4U6T339"/>
<proteinExistence type="predicted"/>
<dbReference type="Proteomes" id="UP000298652">
    <property type="component" value="Chromosome 9"/>
</dbReference>
<name>A0A4U6T339_SETVI</name>
<reference evidence="1" key="1">
    <citation type="submission" date="2019-03" db="EMBL/GenBank/DDBJ databases">
        <title>WGS assembly of Setaria viridis.</title>
        <authorList>
            <person name="Huang P."/>
            <person name="Jenkins J."/>
            <person name="Grimwood J."/>
            <person name="Barry K."/>
            <person name="Healey A."/>
            <person name="Mamidi S."/>
            <person name="Sreedasyam A."/>
            <person name="Shu S."/>
            <person name="Feldman M."/>
            <person name="Wu J."/>
            <person name="Yu Y."/>
            <person name="Chen C."/>
            <person name="Johnson J."/>
            <person name="Rokhsar D."/>
            <person name="Baxter I."/>
            <person name="Schmutz J."/>
            <person name="Brutnell T."/>
            <person name="Kellogg E."/>
        </authorList>
    </citation>
    <scope>NUCLEOTIDE SEQUENCE [LARGE SCALE GENOMIC DNA]</scope>
</reference>
<sequence length="46" mass="5543">MTKEKRWISGCKIQNKLEPLTIILIFFLNCSSERLLNRYSPPLHYF</sequence>
<gene>
    <name evidence="1" type="ORF">SEVIR_9G339850v2</name>
</gene>
<keyword evidence="2" id="KW-1185">Reference proteome</keyword>